<keyword evidence="7" id="KW-1185">Reference proteome</keyword>
<dbReference type="InterPro" id="IPR000595">
    <property type="entry name" value="cNMP-bd_dom"/>
</dbReference>
<dbReference type="SUPFAM" id="SSF51206">
    <property type="entry name" value="cAMP-binding domain-like"/>
    <property type="match status" value="1"/>
</dbReference>
<dbReference type="InterPro" id="IPR018490">
    <property type="entry name" value="cNMP-bd_dom_sf"/>
</dbReference>
<accession>A0A075APS1</accession>
<sequence length="491" mass="54426">MKVQDILSSYEAFRTLKPDQINTIASLFKPFKISKGQTLAKHGERHSSVYMLFSGNVSVYSHHGSDQHKINDIKAPCLVGFTCLFITNAIATATLIADYDSDGFIADRSAFETLVIQDPELSACMLKYMALEIRSWRVQDAATLSSQKKSKIVVFDSKPYDILYFNKHAENYNDLGLELDFVESRLSEKTVSLAQGATVVSVFVNDTVNAQVVQMLTGYGVKLIALRCAGFNNVDLNACDMLGMSVARVPAYSPYAVAEHALALMLSLNRKTHHAYTRTRNGDFTLSNSLIGFDMHGRTVGVIGTGKIGKILVNILIGLGCNVLCYDVYRDEELCHKQNVRYVDTVDEIYTSCDVISLHSPLLPDTKHMINDDAISKMKKGVMLINTSRGGLIDTMALIRGLKSGMVGSAGLDVYEGEEEYFFRNWSDHVINDDLLARLMTFNNVLVTSHQAFFTKEALDAISSTTYLNVEEFVKGGKKMKQLTNTVNKSA</sequence>
<evidence type="ECO:0000313" key="7">
    <source>
        <dbReference type="Proteomes" id="UP000030755"/>
    </source>
</evidence>
<dbReference type="PROSITE" id="PS50042">
    <property type="entry name" value="CNMP_BINDING_3"/>
    <property type="match status" value="1"/>
</dbReference>
<evidence type="ECO:0000256" key="4">
    <source>
        <dbReference type="RuleBase" id="RU003719"/>
    </source>
</evidence>
<dbReference type="Pfam" id="PF00389">
    <property type="entry name" value="2-Hacid_dh"/>
    <property type="match status" value="1"/>
</dbReference>
<dbReference type="PANTHER" id="PTHR43026:SF1">
    <property type="entry name" value="2-HYDROXYACID DEHYDROGENASE HOMOLOG 1-RELATED"/>
    <property type="match status" value="1"/>
</dbReference>
<dbReference type="SMART" id="SM00100">
    <property type="entry name" value="cNMP"/>
    <property type="match status" value="1"/>
</dbReference>
<dbReference type="STRING" id="988480.A0A075APS1"/>
<dbReference type="Gene3D" id="2.60.120.10">
    <property type="entry name" value="Jelly Rolls"/>
    <property type="match status" value="1"/>
</dbReference>
<gene>
    <name evidence="6" type="ORF">O9G_002556</name>
</gene>
<dbReference type="InterPro" id="IPR029752">
    <property type="entry name" value="D-isomer_DH_CS1"/>
</dbReference>
<dbReference type="SUPFAM" id="SSF52283">
    <property type="entry name" value="Formate/glycerate dehydrogenase catalytic domain-like"/>
    <property type="match status" value="1"/>
</dbReference>
<reference evidence="6 7" key="1">
    <citation type="journal article" date="2013" name="Curr. Biol.">
        <title>Shared signatures of parasitism and phylogenomics unite Cryptomycota and microsporidia.</title>
        <authorList>
            <person name="James T.Y."/>
            <person name="Pelin A."/>
            <person name="Bonen L."/>
            <person name="Ahrendt S."/>
            <person name="Sain D."/>
            <person name="Corradi N."/>
            <person name="Stajich J.E."/>
        </authorList>
    </citation>
    <scope>NUCLEOTIDE SEQUENCE [LARGE SCALE GENOMIC DNA]</scope>
    <source>
        <strain evidence="6 7">CSF55</strain>
    </source>
</reference>
<dbReference type="Gene3D" id="3.40.50.720">
    <property type="entry name" value="NAD(P)-binding Rossmann-like Domain"/>
    <property type="match status" value="2"/>
</dbReference>
<dbReference type="PROSITE" id="PS00670">
    <property type="entry name" value="D_2_HYDROXYACID_DH_2"/>
    <property type="match status" value="1"/>
</dbReference>
<evidence type="ECO:0000256" key="2">
    <source>
        <dbReference type="ARBA" id="ARBA00023002"/>
    </source>
</evidence>
<dbReference type="GO" id="GO:0016616">
    <property type="term" value="F:oxidoreductase activity, acting on the CH-OH group of donors, NAD or NADP as acceptor"/>
    <property type="evidence" value="ECO:0007669"/>
    <property type="project" value="InterPro"/>
</dbReference>
<dbReference type="Proteomes" id="UP000030755">
    <property type="component" value="Unassembled WGS sequence"/>
</dbReference>
<keyword evidence="3" id="KW-0520">NAD</keyword>
<organism evidence="6 7">
    <name type="scientific">Rozella allomycis (strain CSF55)</name>
    <dbReference type="NCBI Taxonomy" id="988480"/>
    <lineage>
        <taxon>Eukaryota</taxon>
        <taxon>Fungi</taxon>
        <taxon>Fungi incertae sedis</taxon>
        <taxon>Cryptomycota</taxon>
        <taxon>Cryptomycota incertae sedis</taxon>
        <taxon>Rozella</taxon>
    </lineage>
</organism>
<dbReference type="EMBL" id="KE561167">
    <property type="protein sequence ID" value="EPZ32204.1"/>
    <property type="molecule type" value="Genomic_DNA"/>
</dbReference>
<feature type="domain" description="Cyclic nucleotide-binding" evidence="5">
    <location>
        <begin position="12"/>
        <end position="115"/>
    </location>
</feature>
<dbReference type="CDD" id="cd12183">
    <property type="entry name" value="LDH_like_2"/>
    <property type="match status" value="1"/>
</dbReference>
<dbReference type="PANTHER" id="PTHR43026">
    <property type="entry name" value="2-HYDROXYACID DEHYDROGENASE HOMOLOG 1-RELATED"/>
    <property type="match status" value="1"/>
</dbReference>
<protein>
    <submittedName>
        <fullName evidence="6">NAD(P)-binding domain-containing protein</fullName>
    </submittedName>
</protein>
<dbReference type="InterPro" id="IPR014710">
    <property type="entry name" value="RmlC-like_jellyroll"/>
</dbReference>
<dbReference type="InterPro" id="IPR058205">
    <property type="entry name" value="D-LDH-like"/>
</dbReference>
<dbReference type="InterPro" id="IPR006140">
    <property type="entry name" value="D-isomer_DH_NAD-bd"/>
</dbReference>
<evidence type="ECO:0000256" key="1">
    <source>
        <dbReference type="ARBA" id="ARBA00005854"/>
    </source>
</evidence>
<dbReference type="SUPFAM" id="SSF51735">
    <property type="entry name" value="NAD(P)-binding Rossmann-fold domains"/>
    <property type="match status" value="1"/>
</dbReference>
<dbReference type="OrthoDB" id="298012at2759"/>
<evidence type="ECO:0000259" key="5">
    <source>
        <dbReference type="PROSITE" id="PS50042"/>
    </source>
</evidence>
<dbReference type="Pfam" id="PF00027">
    <property type="entry name" value="cNMP_binding"/>
    <property type="match status" value="1"/>
</dbReference>
<dbReference type="CDD" id="cd00038">
    <property type="entry name" value="CAP_ED"/>
    <property type="match status" value="1"/>
</dbReference>
<dbReference type="GO" id="GO:0051287">
    <property type="term" value="F:NAD binding"/>
    <property type="evidence" value="ECO:0007669"/>
    <property type="project" value="InterPro"/>
</dbReference>
<evidence type="ECO:0000313" key="6">
    <source>
        <dbReference type="EMBL" id="EPZ32204.1"/>
    </source>
</evidence>
<comment type="similarity">
    <text evidence="1 4">Belongs to the D-isomer specific 2-hydroxyacid dehydrogenase family.</text>
</comment>
<dbReference type="InterPro" id="IPR006139">
    <property type="entry name" value="D-isomer_2_OHA_DH_cat_dom"/>
</dbReference>
<name>A0A075APS1_ROZAC</name>
<dbReference type="PROSITE" id="PS00671">
    <property type="entry name" value="D_2_HYDROXYACID_DH_3"/>
    <property type="match status" value="1"/>
</dbReference>
<proteinExistence type="inferred from homology"/>
<dbReference type="HOGENOM" id="CLU_019796_1_1_1"/>
<evidence type="ECO:0000256" key="3">
    <source>
        <dbReference type="ARBA" id="ARBA00023027"/>
    </source>
</evidence>
<dbReference type="PROSITE" id="PS00065">
    <property type="entry name" value="D_2_HYDROXYACID_DH_1"/>
    <property type="match status" value="1"/>
</dbReference>
<dbReference type="InterPro" id="IPR029753">
    <property type="entry name" value="D-isomer_DH_CS"/>
</dbReference>
<dbReference type="OMA" id="DEELCHK"/>
<dbReference type="AlphaFoldDB" id="A0A075APS1"/>
<dbReference type="InterPro" id="IPR036291">
    <property type="entry name" value="NAD(P)-bd_dom_sf"/>
</dbReference>
<dbReference type="Pfam" id="PF02826">
    <property type="entry name" value="2-Hacid_dh_C"/>
    <property type="match status" value="1"/>
</dbReference>
<keyword evidence="2 4" id="KW-0560">Oxidoreductase</keyword>